<comment type="caution">
    <text evidence="11">The sequence shown here is derived from an EMBL/GenBank/DDBJ whole genome shotgun (WGS) entry which is preliminary data.</text>
</comment>
<protein>
    <recommendedName>
        <fullName evidence="10">GHMP kinase N-terminal domain-containing protein</fullName>
    </recommendedName>
</protein>
<keyword evidence="6" id="KW-0067">ATP-binding</keyword>
<accession>A0A423PWZ2</accession>
<gene>
    <name evidence="11" type="ORF">SAJA_05265</name>
</gene>
<keyword evidence="2" id="KW-0444">Lipid biosynthesis</keyword>
<evidence type="ECO:0000256" key="4">
    <source>
        <dbReference type="ARBA" id="ARBA00022741"/>
    </source>
</evidence>
<dbReference type="InterPro" id="IPR020568">
    <property type="entry name" value="Ribosomal_Su5_D2-typ_SF"/>
</dbReference>
<evidence type="ECO:0000256" key="2">
    <source>
        <dbReference type="ARBA" id="ARBA00022516"/>
    </source>
</evidence>
<keyword evidence="8" id="KW-0443">Lipid metabolism</keyword>
<evidence type="ECO:0000259" key="10">
    <source>
        <dbReference type="Pfam" id="PF00288"/>
    </source>
</evidence>
<sequence length="340" mass="34841">MSADTIHVSAPGKLFLLGEYAVLEGAPALLTAVDRRAHVHATVIDGPAWQISAPNLGIHDLVLGAHGKLPAELDPAMVAHLKVFDAVRALVQARATAALPALCLHIDTRDFAADGYKLGLGSSAAVAAALTAALTTAAGMTLARAELAAWAIAAHRAAQNGTGSGGDVAVSVYGGVISYVRDTPPVSLAWPERLIGRAVVTGQGASTPDLVGRVYAYGERDAAGFARDIQRLATLADSAAAAVDDTPAFLDLATQYFSALKTLDAHAAAGIVSPRHDTLAALAETHGGRFKSSGAGGGDVGLLFADRSIMRARLFEAFHEAGADVLDLGFAAPGLIHEPR</sequence>
<dbReference type="InterPro" id="IPR006205">
    <property type="entry name" value="Mev_gal_kin"/>
</dbReference>
<dbReference type="InterPro" id="IPR036554">
    <property type="entry name" value="GHMP_kinase_C_sf"/>
</dbReference>
<dbReference type="UniPathway" id="UPA00057">
    <property type="reaction ID" value="UER00098"/>
</dbReference>
<evidence type="ECO:0000313" key="11">
    <source>
        <dbReference type="EMBL" id="ROO30128.1"/>
    </source>
</evidence>
<dbReference type="Pfam" id="PF00288">
    <property type="entry name" value="GHMP_kinases_N"/>
    <property type="match status" value="1"/>
</dbReference>
<dbReference type="GO" id="GO:0004496">
    <property type="term" value="F:mevalonate kinase activity"/>
    <property type="evidence" value="ECO:0007669"/>
    <property type="project" value="InterPro"/>
</dbReference>
<evidence type="ECO:0000256" key="6">
    <source>
        <dbReference type="ARBA" id="ARBA00022840"/>
    </source>
</evidence>
<keyword evidence="3" id="KW-0808">Transferase</keyword>
<dbReference type="GO" id="GO:0005524">
    <property type="term" value="F:ATP binding"/>
    <property type="evidence" value="ECO:0007669"/>
    <property type="project" value="UniProtKB-KW"/>
</dbReference>
<dbReference type="Gene3D" id="3.30.230.10">
    <property type="match status" value="1"/>
</dbReference>
<dbReference type="InterPro" id="IPR014721">
    <property type="entry name" value="Ribsml_uS5_D2-typ_fold_subgr"/>
</dbReference>
<evidence type="ECO:0000256" key="9">
    <source>
        <dbReference type="ARBA" id="ARBA00029438"/>
    </source>
</evidence>
<dbReference type="GO" id="GO:0005829">
    <property type="term" value="C:cytosol"/>
    <property type="evidence" value="ECO:0007669"/>
    <property type="project" value="TreeGrafter"/>
</dbReference>
<organism evidence="11 12">
    <name type="scientific">Salinisphaera japonica YTM-1</name>
    <dbReference type="NCBI Taxonomy" id="1209778"/>
    <lineage>
        <taxon>Bacteria</taxon>
        <taxon>Pseudomonadati</taxon>
        <taxon>Pseudomonadota</taxon>
        <taxon>Gammaproteobacteria</taxon>
        <taxon>Salinisphaerales</taxon>
        <taxon>Salinisphaeraceae</taxon>
        <taxon>Salinisphaera</taxon>
    </lineage>
</organism>
<dbReference type="GO" id="GO:0019287">
    <property type="term" value="P:isopentenyl diphosphate biosynthetic process, mevalonate pathway"/>
    <property type="evidence" value="ECO:0007669"/>
    <property type="project" value="UniProtKB-UniPathway"/>
</dbReference>
<dbReference type="PRINTS" id="PR00959">
    <property type="entry name" value="MEVGALKINASE"/>
</dbReference>
<dbReference type="AlphaFoldDB" id="A0A423PWZ2"/>
<dbReference type="SUPFAM" id="SSF55060">
    <property type="entry name" value="GHMP Kinase, C-terminal domain"/>
    <property type="match status" value="1"/>
</dbReference>
<evidence type="ECO:0000313" key="12">
    <source>
        <dbReference type="Proteomes" id="UP000285310"/>
    </source>
</evidence>
<dbReference type="PANTHER" id="PTHR43290:SF2">
    <property type="entry name" value="MEVALONATE KINASE"/>
    <property type="match status" value="1"/>
</dbReference>
<keyword evidence="5" id="KW-0418">Kinase</keyword>
<keyword evidence="1" id="KW-0963">Cytoplasm</keyword>
<keyword evidence="4" id="KW-0547">Nucleotide-binding</keyword>
<evidence type="ECO:0000256" key="3">
    <source>
        <dbReference type="ARBA" id="ARBA00022679"/>
    </source>
</evidence>
<evidence type="ECO:0000256" key="7">
    <source>
        <dbReference type="ARBA" id="ARBA00022842"/>
    </source>
</evidence>
<dbReference type="SUPFAM" id="SSF54211">
    <property type="entry name" value="Ribosomal protein S5 domain 2-like"/>
    <property type="match status" value="1"/>
</dbReference>
<comment type="pathway">
    <text evidence="9">Isoprenoid biosynthesis; isopentenyl diphosphate biosynthesis via mevalonate pathway; isopentenyl diphosphate from (R)-mevalonate: step 1/3.</text>
</comment>
<dbReference type="InParanoid" id="A0A423PWZ2"/>
<reference evidence="11 12" key="1">
    <citation type="submission" date="2013-10" db="EMBL/GenBank/DDBJ databases">
        <title>Salinisphaera japonica YTM-1 Genome Sequencing.</title>
        <authorList>
            <person name="Lai Q."/>
            <person name="Li C."/>
            <person name="Shao Z."/>
        </authorList>
    </citation>
    <scope>NUCLEOTIDE SEQUENCE [LARGE SCALE GENOMIC DNA]</scope>
    <source>
        <strain evidence="11 12">YTM-1</strain>
    </source>
</reference>
<feature type="domain" description="GHMP kinase N-terminal" evidence="10">
    <location>
        <begin position="117"/>
        <end position="175"/>
    </location>
</feature>
<dbReference type="Gene3D" id="3.30.70.890">
    <property type="entry name" value="GHMP kinase, C-terminal domain"/>
    <property type="match status" value="1"/>
</dbReference>
<dbReference type="EMBL" id="AYKG01000012">
    <property type="protein sequence ID" value="ROO30128.1"/>
    <property type="molecule type" value="Genomic_DNA"/>
</dbReference>
<evidence type="ECO:0000256" key="5">
    <source>
        <dbReference type="ARBA" id="ARBA00022777"/>
    </source>
</evidence>
<dbReference type="PANTHER" id="PTHR43290">
    <property type="entry name" value="MEVALONATE KINASE"/>
    <property type="match status" value="1"/>
</dbReference>
<proteinExistence type="predicted"/>
<dbReference type="Proteomes" id="UP000285310">
    <property type="component" value="Unassembled WGS sequence"/>
</dbReference>
<evidence type="ECO:0000256" key="8">
    <source>
        <dbReference type="ARBA" id="ARBA00023098"/>
    </source>
</evidence>
<evidence type="ECO:0000256" key="1">
    <source>
        <dbReference type="ARBA" id="ARBA00022490"/>
    </source>
</evidence>
<dbReference type="InterPro" id="IPR006204">
    <property type="entry name" value="GHMP_kinase_N_dom"/>
</dbReference>
<keyword evidence="7" id="KW-0460">Magnesium</keyword>
<name>A0A423PWZ2_9GAMM</name>
<keyword evidence="12" id="KW-1185">Reference proteome</keyword>